<sequence>MIPIRISALATAVLATVLAGAVLAPPASAAVVLGPLETISVAVDDKNQAGWWSPIDEFAGRTYLAYNTDVLDNPGRHNVWVTRRDAAGSYARGCLPNTTGTVCAEFTDDLGHNQPSLAVDGDGFIHVFAAMHNSTGITYYRSVRPGDPTEFARRTSELPDGSLGFTYPNVTRAPNGDLWLIIRARSVPTRAGARLYHWTNATNSWSLVGGTAFAYQQSPQRTVYPDDVQVTADGVVHIAFEWAYAATGVRHEGSYLQYRPGTNTFHVANGTQVAIPTTPATPGLIFQPLMAGEAYDGDFGVQSAKLALRPSGTTWTPVIAYRYREVGTPTFKVRRARFVNGAWTRDIMYGGPSQTTAALDVTTAGSSDRVYYVKSDAGGTAIAAEQNGASWVETPVAAGKPVQRLGVITRANGTDLAYLCAPTAISARRGELYYREIGR</sequence>
<keyword evidence="3" id="KW-1185">Reference proteome</keyword>
<dbReference type="RefSeq" id="WP_205122479.1">
    <property type="nucleotide sequence ID" value="NZ_JAFBCM010000001.1"/>
</dbReference>
<feature type="chain" id="PRO_5046477276" evidence="1">
    <location>
        <begin position="30"/>
        <end position="439"/>
    </location>
</feature>
<evidence type="ECO:0000256" key="1">
    <source>
        <dbReference type="SAM" id="SignalP"/>
    </source>
</evidence>
<evidence type="ECO:0000313" key="2">
    <source>
        <dbReference type="EMBL" id="MFC3760477.1"/>
    </source>
</evidence>
<reference evidence="3" key="1">
    <citation type="journal article" date="2019" name="Int. J. Syst. Evol. Microbiol.">
        <title>The Global Catalogue of Microorganisms (GCM) 10K type strain sequencing project: providing services to taxonomists for standard genome sequencing and annotation.</title>
        <authorList>
            <consortium name="The Broad Institute Genomics Platform"/>
            <consortium name="The Broad Institute Genome Sequencing Center for Infectious Disease"/>
            <person name="Wu L."/>
            <person name="Ma J."/>
        </authorList>
    </citation>
    <scope>NUCLEOTIDE SEQUENCE [LARGE SCALE GENOMIC DNA]</scope>
    <source>
        <strain evidence="3">CGMCC 4.7241</strain>
    </source>
</reference>
<dbReference type="EMBL" id="JBHRZH010000005">
    <property type="protein sequence ID" value="MFC3760477.1"/>
    <property type="molecule type" value="Genomic_DNA"/>
</dbReference>
<keyword evidence="1" id="KW-0732">Signal</keyword>
<name>A0ABV7Y6P9_9ACTN</name>
<organism evidence="2 3">
    <name type="scientific">Tenggerimyces flavus</name>
    <dbReference type="NCBI Taxonomy" id="1708749"/>
    <lineage>
        <taxon>Bacteria</taxon>
        <taxon>Bacillati</taxon>
        <taxon>Actinomycetota</taxon>
        <taxon>Actinomycetes</taxon>
        <taxon>Propionibacteriales</taxon>
        <taxon>Nocardioidaceae</taxon>
        <taxon>Tenggerimyces</taxon>
    </lineage>
</organism>
<evidence type="ECO:0000313" key="3">
    <source>
        <dbReference type="Proteomes" id="UP001595699"/>
    </source>
</evidence>
<comment type="caution">
    <text evidence="2">The sequence shown here is derived from an EMBL/GenBank/DDBJ whole genome shotgun (WGS) entry which is preliminary data.</text>
</comment>
<proteinExistence type="predicted"/>
<gene>
    <name evidence="2" type="ORF">ACFOUW_06485</name>
</gene>
<dbReference type="Proteomes" id="UP001595699">
    <property type="component" value="Unassembled WGS sequence"/>
</dbReference>
<accession>A0ABV7Y6P9</accession>
<protein>
    <submittedName>
        <fullName evidence="2">BNR-4 repeat-containing protein</fullName>
    </submittedName>
</protein>
<dbReference type="Pfam" id="PF15892">
    <property type="entry name" value="BNR_4"/>
    <property type="match status" value="1"/>
</dbReference>
<feature type="signal peptide" evidence="1">
    <location>
        <begin position="1"/>
        <end position="29"/>
    </location>
</feature>